<dbReference type="Pfam" id="PF01826">
    <property type="entry name" value="TIL"/>
    <property type="match status" value="3"/>
</dbReference>
<keyword evidence="5" id="KW-0732">Signal</keyword>
<dbReference type="Proteomes" id="UP000827892">
    <property type="component" value="Chromosome V"/>
</dbReference>
<feature type="domain" description="TIL" evidence="6">
    <location>
        <begin position="497"/>
        <end position="549"/>
    </location>
</feature>
<sequence length="682" mass="68096">MFPTNTCPGLRYLSISLIFLFLIIQNVHGLEPIIDAPTTPKSSGTISPFGNVTLTNLPSMTTASSPGNHTQMNLNSEHPATLAPMPTAARSNFTFGTMPTIVPIVNQTAPVLYPGNGTLTNSTATPIVLGDVTMPHAGNMSLVGMTTTASHGAPVAGMTTTAGHGAGPAAGMTTTAGHGPPPAPEVTTVGHGAPAANVPGMTTTVGHGAPIAGMTTMGLPGITKTAGHGAPATSAATLPGLPSLGPIALFGATTTAGHGAPAAGMTTMGLPGMTTTAGHGAPAANSTTLLGLPILGPLLGAITTAGHGAPAANGTMAPMNGTTASGMTTTAGHGAPAVTMIPGIPISLGSATTTSGHGSVNATMAPGMTTTAGHGAPSASNSTTAGHGAPVATTKGPTTPCGSSSCTSDQVCATQFNSSQVCTRRLSDRRYCIDNPCATGMKCFDNVTSHAYTCYTKLDGTAGECLGIQCSPGDICYQVMGQPAKCITLHQAPRCLGKNEEFSPCKSGCESTCAVPMPPCMNSTTCTSGCACIRGYARINGVCELMNKCPSTTTGSITCSGAEEYVACKPACEKTCSGVPNKACQLSSNATVTTAPAVCTPGCSCRSAYKRDVDSGQCVQARQCFHTTTCGINESWSRCHNCEAVCGQTANPSCKTCWSGCGCNSGFSRSTSGVCVESAKCS</sequence>
<name>A0AAE9A7E5_CAEBR</name>
<dbReference type="InterPro" id="IPR036084">
    <property type="entry name" value="Ser_inhib-like_sf"/>
</dbReference>
<organism evidence="7 8">
    <name type="scientific">Caenorhabditis briggsae</name>
    <dbReference type="NCBI Taxonomy" id="6238"/>
    <lineage>
        <taxon>Eukaryota</taxon>
        <taxon>Metazoa</taxon>
        <taxon>Ecdysozoa</taxon>
        <taxon>Nematoda</taxon>
        <taxon>Chromadorea</taxon>
        <taxon>Rhabditida</taxon>
        <taxon>Rhabditina</taxon>
        <taxon>Rhabditomorpha</taxon>
        <taxon>Rhabditoidea</taxon>
        <taxon>Rhabditidae</taxon>
        <taxon>Peloderinae</taxon>
        <taxon>Caenorhabditis</taxon>
    </lineage>
</organism>
<evidence type="ECO:0000313" key="8">
    <source>
        <dbReference type="Proteomes" id="UP000827892"/>
    </source>
</evidence>
<evidence type="ECO:0000256" key="4">
    <source>
        <dbReference type="SAM" id="MobiDB-lite"/>
    </source>
</evidence>
<dbReference type="CDD" id="cd19941">
    <property type="entry name" value="TIL"/>
    <property type="match status" value="3"/>
</dbReference>
<dbReference type="AlphaFoldDB" id="A0AAE9A7E5"/>
<dbReference type="InterPro" id="IPR051368">
    <property type="entry name" value="SerProtInhib-TIL_Domain"/>
</dbReference>
<dbReference type="Gene3D" id="2.10.25.10">
    <property type="entry name" value="Laminin"/>
    <property type="match status" value="3"/>
</dbReference>
<evidence type="ECO:0000256" key="3">
    <source>
        <dbReference type="ARBA" id="ARBA00023157"/>
    </source>
</evidence>
<keyword evidence="1" id="KW-0646">Protease inhibitor</keyword>
<reference evidence="7 8" key="1">
    <citation type="submission" date="2022-02" db="EMBL/GenBank/DDBJ databases">
        <title>Chromosome-level reference genomes for two strains of Caenorhabditis briggsae: an improved platform for comparative genomics.</title>
        <authorList>
            <person name="Stevens L."/>
            <person name="Andersen E.C."/>
        </authorList>
    </citation>
    <scope>NUCLEOTIDE SEQUENCE [LARGE SCALE GENOMIC DNA]</scope>
    <source>
        <strain evidence="7">QX1410_ONT</strain>
        <tissue evidence="7">Whole-organism</tissue>
    </source>
</reference>
<evidence type="ECO:0000313" key="7">
    <source>
        <dbReference type="EMBL" id="ULT92593.1"/>
    </source>
</evidence>
<feature type="domain" description="TIL" evidence="6">
    <location>
        <begin position="630"/>
        <end position="681"/>
    </location>
</feature>
<dbReference type="EMBL" id="CP090895">
    <property type="protein sequence ID" value="ULT92593.1"/>
    <property type="molecule type" value="Genomic_DNA"/>
</dbReference>
<feature type="domain" description="TIL" evidence="6">
    <location>
        <begin position="559"/>
        <end position="624"/>
    </location>
</feature>
<dbReference type="PANTHER" id="PTHR23259">
    <property type="entry name" value="RIDDLE"/>
    <property type="match status" value="1"/>
</dbReference>
<protein>
    <recommendedName>
        <fullName evidence="6">TIL domain-containing protein</fullName>
    </recommendedName>
</protein>
<feature type="signal peptide" evidence="5">
    <location>
        <begin position="1"/>
        <end position="29"/>
    </location>
</feature>
<accession>A0AAE9A7E5</accession>
<dbReference type="PANTHER" id="PTHR23259:SF78">
    <property type="entry name" value="TIL DOMAIN-CONTAINING PROTEIN"/>
    <property type="match status" value="1"/>
</dbReference>
<evidence type="ECO:0000256" key="1">
    <source>
        <dbReference type="ARBA" id="ARBA00022690"/>
    </source>
</evidence>
<dbReference type="InterPro" id="IPR002919">
    <property type="entry name" value="TIL_dom"/>
</dbReference>
<keyword evidence="2" id="KW-0722">Serine protease inhibitor</keyword>
<dbReference type="SUPFAM" id="SSF57567">
    <property type="entry name" value="Serine protease inhibitors"/>
    <property type="match status" value="3"/>
</dbReference>
<dbReference type="GO" id="GO:0004867">
    <property type="term" value="F:serine-type endopeptidase inhibitor activity"/>
    <property type="evidence" value="ECO:0007669"/>
    <property type="project" value="UniProtKB-KW"/>
</dbReference>
<feature type="region of interest" description="Disordered" evidence="4">
    <location>
        <begin position="370"/>
        <end position="391"/>
    </location>
</feature>
<evidence type="ECO:0000256" key="5">
    <source>
        <dbReference type="SAM" id="SignalP"/>
    </source>
</evidence>
<keyword evidence="3" id="KW-1015">Disulfide bond</keyword>
<evidence type="ECO:0000259" key="6">
    <source>
        <dbReference type="Pfam" id="PF01826"/>
    </source>
</evidence>
<proteinExistence type="predicted"/>
<feature type="chain" id="PRO_5041921615" description="TIL domain-containing protein" evidence="5">
    <location>
        <begin position="30"/>
        <end position="682"/>
    </location>
</feature>
<evidence type="ECO:0000256" key="2">
    <source>
        <dbReference type="ARBA" id="ARBA00022900"/>
    </source>
</evidence>
<gene>
    <name evidence="7" type="ORF">L3Y34_009998</name>
</gene>